<evidence type="ECO:0000256" key="3">
    <source>
        <dbReference type="ARBA" id="ARBA00022692"/>
    </source>
</evidence>
<keyword evidence="4 7" id="KW-1133">Transmembrane helix</keyword>
<comment type="subcellular location">
    <subcellularLocation>
        <location evidence="1">Membrane</location>
        <topology evidence="1">Multi-pass membrane protein</topology>
    </subcellularLocation>
</comment>
<evidence type="ECO:0000256" key="7">
    <source>
        <dbReference type="SAM" id="Phobius"/>
    </source>
</evidence>
<feature type="transmembrane region" description="Helical" evidence="7">
    <location>
        <begin position="27"/>
        <end position="49"/>
    </location>
</feature>
<dbReference type="PROSITE" id="PS51225">
    <property type="entry name" value="MARVEL"/>
    <property type="match status" value="1"/>
</dbReference>
<evidence type="ECO:0000256" key="5">
    <source>
        <dbReference type="ARBA" id="ARBA00023136"/>
    </source>
</evidence>
<keyword evidence="3 6" id="KW-0812">Transmembrane</keyword>
<feature type="transmembrane region" description="Helical" evidence="7">
    <location>
        <begin position="103"/>
        <end position="127"/>
    </location>
</feature>
<reference evidence="9" key="1">
    <citation type="submission" date="2020-11" db="EMBL/GenBank/DDBJ databases">
        <authorList>
            <person name="Tran Van P."/>
        </authorList>
    </citation>
    <scope>NUCLEOTIDE SEQUENCE</scope>
</reference>
<dbReference type="EMBL" id="OE000049">
    <property type="protein sequence ID" value="CAD7452159.1"/>
    <property type="molecule type" value="Genomic_DNA"/>
</dbReference>
<proteinExistence type="inferred from homology"/>
<dbReference type="GO" id="GO:0031594">
    <property type="term" value="C:neuromuscular junction"/>
    <property type="evidence" value="ECO:0007669"/>
    <property type="project" value="TreeGrafter"/>
</dbReference>
<dbReference type="InterPro" id="IPR016579">
    <property type="entry name" value="Synaptogyrin"/>
</dbReference>
<gene>
    <name evidence="9" type="ORF">TTEB3V08_LOCUS346</name>
</gene>
<dbReference type="InterPro" id="IPR008253">
    <property type="entry name" value="Marvel"/>
</dbReference>
<feature type="transmembrane region" description="Helical" evidence="7">
    <location>
        <begin position="139"/>
        <end position="159"/>
    </location>
</feature>
<sequence>MDVGGAYGGGKAGTPFDPLQFVQRPQVILRAVCLLFSIIVFGCISSQGWISKEEKQVCLYNEDANACNYGVGIGVIAFLASIGFLAGEYLFEQMSSVKTRKHYVLGDLGFSGLWSFLFFVGFCYLTNQWSKSDTPEGNYGVNNMQGAIAFCFFSIFTWVSL</sequence>
<protein>
    <recommendedName>
        <fullName evidence="8">MARVEL domain-containing protein</fullName>
    </recommendedName>
</protein>
<name>A0A7R9FEL8_9NEOP</name>
<organism evidence="9">
    <name type="scientific">Timema tahoe</name>
    <dbReference type="NCBI Taxonomy" id="61484"/>
    <lineage>
        <taxon>Eukaryota</taxon>
        <taxon>Metazoa</taxon>
        <taxon>Ecdysozoa</taxon>
        <taxon>Arthropoda</taxon>
        <taxon>Hexapoda</taxon>
        <taxon>Insecta</taxon>
        <taxon>Pterygota</taxon>
        <taxon>Neoptera</taxon>
        <taxon>Polyneoptera</taxon>
        <taxon>Phasmatodea</taxon>
        <taxon>Timematodea</taxon>
        <taxon>Timematoidea</taxon>
        <taxon>Timematidae</taxon>
        <taxon>Timema</taxon>
    </lineage>
</organism>
<dbReference type="PANTHER" id="PTHR10838:SF20">
    <property type="entry name" value="SYNAPTOGYRIN"/>
    <property type="match status" value="1"/>
</dbReference>
<dbReference type="GO" id="GO:0030672">
    <property type="term" value="C:synaptic vesicle membrane"/>
    <property type="evidence" value="ECO:0007669"/>
    <property type="project" value="TreeGrafter"/>
</dbReference>
<keyword evidence="5 6" id="KW-0472">Membrane</keyword>
<dbReference type="PANTHER" id="PTHR10838">
    <property type="entry name" value="SYNAPTOGYRIN"/>
    <property type="match status" value="1"/>
</dbReference>
<evidence type="ECO:0000259" key="8">
    <source>
        <dbReference type="PROSITE" id="PS51225"/>
    </source>
</evidence>
<evidence type="ECO:0000313" key="9">
    <source>
        <dbReference type="EMBL" id="CAD7452159.1"/>
    </source>
</evidence>
<evidence type="ECO:0000256" key="1">
    <source>
        <dbReference type="ARBA" id="ARBA00004141"/>
    </source>
</evidence>
<evidence type="ECO:0000256" key="4">
    <source>
        <dbReference type="ARBA" id="ARBA00022989"/>
    </source>
</evidence>
<feature type="domain" description="MARVEL" evidence="8">
    <location>
        <begin position="21"/>
        <end position="161"/>
    </location>
</feature>
<dbReference type="Pfam" id="PF01284">
    <property type="entry name" value="MARVEL"/>
    <property type="match status" value="1"/>
</dbReference>
<dbReference type="AlphaFoldDB" id="A0A7R9FEL8"/>
<accession>A0A7R9FEL8</accession>
<evidence type="ECO:0000256" key="2">
    <source>
        <dbReference type="ARBA" id="ARBA00010252"/>
    </source>
</evidence>
<feature type="transmembrane region" description="Helical" evidence="7">
    <location>
        <begin position="69"/>
        <end position="91"/>
    </location>
</feature>
<comment type="similarity">
    <text evidence="2">Belongs to the synaptogyrin family.</text>
</comment>
<evidence type="ECO:0000256" key="6">
    <source>
        <dbReference type="PROSITE-ProRule" id="PRU00581"/>
    </source>
</evidence>